<name>A0ACB8H611_PSICU</name>
<accession>A0ACB8H611</accession>
<proteinExistence type="predicted"/>
<evidence type="ECO:0000313" key="2">
    <source>
        <dbReference type="Proteomes" id="UP000664032"/>
    </source>
</evidence>
<dbReference type="Proteomes" id="UP000664032">
    <property type="component" value="Unassembled WGS sequence"/>
</dbReference>
<keyword evidence="2" id="KW-1185">Reference proteome</keyword>
<sequence length="776" mass="86487">MSDTFHLPPPPPPPPPYINNTSTPTANVNANVTNHNTSPNPNSNVTNYNYVIGNTPLTDPLVKLSHVKGHLVLLRSFSELKAKVEGFDFGRLWVPRHQDEDKERKWKWTFFVGLAVERFDVWCRSITEEDCMRSLYSIIPPVDVVMVWHTYMLNPLWYKDDCARIDVCRKMKSLERHFEQLLLDPSIMTSNPPAKPRVDHWEFNTRLGFDLFDDARNMVMVKKAISCPMCDAVIQVDYVNDEGTGYLQWNFKTACFNQGCTFGEIDKEKLALGKLSRDLARPSDSDNPANHLPGIMQSSSFGESQVKESRRIKDLVCQAAMKTAKANDNLLQGDGKEITYRQMYLAIMEVCKYSMDMLRRRMGFSYQPTLVGRIVSAYNDDKVYSIDLVGAVLRQGSFVNKMRELGWTSSRFFDGSSNELALQHALSRYHAFLDLMVSSTSSTLSGSSSKFLVPTLDIDLIWHTHQLIPAKYESDCTMLLKRFLDHDDKVEGLRLSSAFDITARAWKDRFGVQYTYCGCPTVGDTIGERLLHAIEHKSKAKAKSTTLLIPPTDQPDALSATHPSDHNSVRFIAHDERARNEKAKRYDSLIEKKEKERQAAVKKAAAKAASVNGSATEVTRDRDKSVNCGFNTAFLFPLPLEFAKGVSSPTAIASDGCIDLDGSVVVSVAGCKRTIAPAPNKMDHIAISEYCGTLSFPALLLLDCGAVEDEDEVLEWEVAFVSLAELAVFDTVTLPLRLSDGVGVAPAPALVAAPTARLTPFEIDAVVTQLDDLGVV</sequence>
<evidence type="ECO:0000313" key="1">
    <source>
        <dbReference type="EMBL" id="KAH9483150.1"/>
    </source>
</evidence>
<comment type="caution">
    <text evidence="1">The sequence shown here is derived from an EMBL/GenBank/DDBJ whole genome shotgun (WGS) entry which is preliminary data.</text>
</comment>
<reference evidence="1" key="1">
    <citation type="submission" date="2021-10" db="EMBL/GenBank/DDBJ databases">
        <title>Psilocybe cubensis genome.</title>
        <authorList>
            <person name="Mckernan K.J."/>
            <person name="Crawford S."/>
            <person name="Trippe A."/>
            <person name="Kane L.T."/>
            <person name="Mclaughlin S."/>
        </authorList>
    </citation>
    <scope>NUCLEOTIDE SEQUENCE</scope>
    <source>
        <strain evidence="1">MGC-MH-2018</strain>
    </source>
</reference>
<gene>
    <name evidence="1" type="ORF">JR316_0005253</name>
</gene>
<dbReference type="EMBL" id="JAFIQS020000004">
    <property type="protein sequence ID" value="KAH9483150.1"/>
    <property type="molecule type" value="Genomic_DNA"/>
</dbReference>
<organism evidence="1 2">
    <name type="scientific">Psilocybe cubensis</name>
    <name type="common">Psychedelic mushroom</name>
    <name type="synonym">Stropharia cubensis</name>
    <dbReference type="NCBI Taxonomy" id="181762"/>
    <lineage>
        <taxon>Eukaryota</taxon>
        <taxon>Fungi</taxon>
        <taxon>Dikarya</taxon>
        <taxon>Basidiomycota</taxon>
        <taxon>Agaricomycotina</taxon>
        <taxon>Agaricomycetes</taxon>
        <taxon>Agaricomycetidae</taxon>
        <taxon>Agaricales</taxon>
        <taxon>Agaricineae</taxon>
        <taxon>Strophariaceae</taxon>
        <taxon>Psilocybe</taxon>
    </lineage>
</organism>
<protein>
    <submittedName>
        <fullName evidence="1">Glycine-rich domain-containing protein 1</fullName>
    </submittedName>
</protein>